<accession>A0AAD8HRM5</accession>
<evidence type="ECO:0000256" key="14">
    <source>
        <dbReference type="RuleBase" id="RU000461"/>
    </source>
</evidence>
<dbReference type="CDD" id="cd11072">
    <property type="entry name" value="CYP71-like"/>
    <property type="match status" value="1"/>
</dbReference>
<gene>
    <name evidence="16" type="ORF">POM88_038187</name>
</gene>
<dbReference type="GO" id="GO:0020037">
    <property type="term" value="F:heme binding"/>
    <property type="evidence" value="ECO:0007669"/>
    <property type="project" value="InterPro"/>
</dbReference>
<evidence type="ECO:0000256" key="4">
    <source>
        <dbReference type="ARBA" id="ARBA00010617"/>
    </source>
</evidence>
<evidence type="ECO:0000256" key="3">
    <source>
        <dbReference type="ARBA" id="ARBA00005179"/>
    </source>
</evidence>
<organism evidence="16 17">
    <name type="scientific">Heracleum sosnowskyi</name>
    <dbReference type="NCBI Taxonomy" id="360622"/>
    <lineage>
        <taxon>Eukaryota</taxon>
        <taxon>Viridiplantae</taxon>
        <taxon>Streptophyta</taxon>
        <taxon>Embryophyta</taxon>
        <taxon>Tracheophyta</taxon>
        <taxon>Spermatophyta</taxon>
        <taxon>Magnoliopsida</taxon>
        <taxon>eudicotyledons</taxon>
        <taxon>Gunneridae</taxon>
        <taxon>Pentapetalae</taxon>
        <taxon>asterids</taxon>
        <taxon>campanulids</taxon>
        <taxon>Apiales</taxon>
        <taxon>Apiaceae</taxon>
        <taxon>Apioideae</taxon>
        <taxon>apioid superclade</taxon>
        <taxon>Tordylieae</taxon>
        <taxon>Tordyliinae</taxon>
        <taxon>Heracleum</taxon>
    </lineage>
</organism>
<dbReference type="GO" id="GO:0016705">
    <property type="term" value="F:oxidoreductase activity, acting on paired donors, with incorporation or reduction of molecular oxygen"/>
    <property type="evidence" value="ECO:0007669"/>
    <property type="project" value="InterPro"/>
</dbReference>
<evidence type="ECO:0000256" key="6">
    <source>
        <dbReference type="ARBA" id="ARBA00022723"/>
    </source>
</evidence>
<dbReference type="GO" id="GO:0004497">
    <property type="term" value="F:monooxygenase activity"/>
    <property type="evidence" value="ECO:0007669"/>
    <property type="project" value="UniProtKB-KW"/>
</dbReference>
<evidence type="ECO:0000256" key="1">
    <source>
        <dbReference type="ARBA" id="ARBA00001971"/>
    </source>
</evidence>
<reference evidence="16" key="1">
    <citation type="submission" date="2023-02" db="EMBL/GenBank/DDBJ databases">
        <title>Genome of toxic invasive species Heracleum sosnowskyi carries increased number of genes despite the absence of recent whole-genome duplications.</title>
        <authorList>
            <person name="Schelkunov M."/>
            <person name="Shtratnikova V."/>
            <person name="Makarenko M."/>
            <person name="Klepikova A."/>
            <person name="Omelchenko D."/>
            <person name="Novikova G."/>
            <person name="Obukhova E."/>
            <person name="Bogdanov V."/>
            <person name="Penin A."/>
            <person name="Logacheva M."/>
        </authorList>
    </citation>
    <scope>NUCLEOTIDE SEQUENCE</scope>
    <source>
        <strain evidence="16">Hsosn_3</strain>
        <tissue evidence="16">Leaf</tissue>
    </source>
</reference>
<proteinExistence type="inferred from homology"/>
<keyword evidence="7" id="KW-0256">Endoplasmic reticulum</keyword>
<evidence type="ECO:0000256" key="7">
    <source>
        <dbReference type="ARBA" id="ARBA00022824"/>
    </source>
</evidence>
<dbReference type="Gene3D" id="1.10.630.10">
    <property type="entry name" value="Cytochrome P450"/>
    <property type="match status" value="1"/>
</dbReference>
<evidence type="ECO:0000256" key="2">
    <source>
        <dbReference type="ARBA" id="ARBA00004111"/>
    </source>
</evidence>
<evidence type="ECO:0000256" key="10">
    <source>
        <dbReference type="ARBA" id="ARBA00023004"/>
    </source>
</evidence>
<feature type="binding site" description="axial binding residue" evidence="13">
    <location>
        <position position="441"/>
    </location>
    <ligand>
        <name>heme</name>
        <dbReference type="ChEBI" id="CHEBI:30413"/>
    </ligand>
    <ligandPart>
        <name>Fe</name>
        <dbReference type="ChEBI" id="CHEBI:18248"/>
    </ligandPart>
</feature>
<dbReference type="PANTHER" id="PTHR47943:SF9">
    <property type="entry name" value="CYTOCHROME P450"/>
    <property type="match status" value="1"/>
</dbReference>
<dbReference type="InterPro" id="IPR002401">
    <property type="entry name" value="Cyt_P450_E_grp-I"/>
</dbReference>
<keyword evidence="5 13" id="KW-0349">Heme</keyword>
<keyword evidence="11 14" id="KW-0503">Monooxygenase</keyword>
<dbReference type="InterPro" id="IPR001128">
    <property type="entry name" value="Cyt_P450"/>
</dbReference>
<comment type="pathway">
    <text evidence="3">Secondary metabolite biosynthesis.</text>
</comment>
<comment type="caution">
    <text evidence="16">The sequence shown here is derived from an EMBL/GenBank/DDBJ whole genome shotgun (WGS) entry which is preliminary data.</text>
</comment>
<sequence>MHSNIIFAIVIVLIGTIWWLIHLRGAASAKRGHRALPGPIGLPIIGHLHLLGNLPHRSLYKLSQKYGPIMSLRLGTSPTIVVSSPAAAELILKTHDNVFANRPEFQAGKYLSYGSKAMAFTKYNTYWRSVRKITSTELLSPAMINSMAWQRREELGLLVESLKKAVAAGDVVDLSQKVKHLIQDMTWRMVFGKSTDKRFDLSHIIHEAAKLVGSFNIADCIPFLGSLDLQGITRRLKVVGQELDKILEIYLDDHEGDATNGNKELDRDLLAVLLSLQKNPTSTHEIGPSHIKAIMLDIIFGAIDTSQTTIEWSMSELLLHPRVMRLVQEEIKNVVGEREYLEESELSKLEYLDMVVKETLRLHPAGPLMIPHESMEDIVIDGYYIPKKTRIIVNNWGLGRDPKVWSENVDEFYPERFIGSNIDFRGKDFQFLPFGSGRRGCPGLQLGLLNVKLVVAQLVHGFNWELPFGMNADELDMDEIFGVSLLRSTHLLAKPTSRVP</sequence>
<evidence type="ECO:0000256" key="8">
    <source>
        <dbReference type="ARBA" id="ARBA00022848"/>
    </source>
</evidence>
<evidence type="ECO:0000256" key="12">
    <source>
        <dbReference type="ARBA" id="ARBA00023136"/>
    </source>
</evidence>
<comment type="subcellular location">
    <subcellularLocation>
        <location evidence="2">Microsome membrane</location>
        <topology evidence="2">Single-pass membrane protein</topology>
    </subcellularLocation>
</comment>
<dbReference type="PRINTS" id="PR00385">
    <property type="entry name" value="P450"/>
</dbReference>
<dbReference type="PROSITE" id="PS00086">
    <property type="entry name" value="CYTOCHROME_P450"/>
    <property type="match status" value="1"/>
</dbReference>
<keyword evidence="10 13" id="KW-0408">Iron</keyword>
<evidence type="ECO:0000256" key="11">
    <source>
        <dbReference type="ARBA" id="ARBA00023033"/>
    </source>
</evidence>
<reference evidence="16" key="2">
    <citation type="submission" date="2023-05" db="EMBL/GenBank/DDBJ databases">
        <authorList>
            <person name="Schelkunov M.I."/>
        </authorList>
    </citation>
    <scope>NUCLEOTIDE SEQUENCE</scope>
    <source>
        <strain evidence="16">Hsosn_3</strain>
        <tissue evidence="16">Leaf</tissue>
    </source>
</reference>
<comment type="similarity">
    <text evidence="4 14">Belongs to the cytochrome P450 family.</text>
</comment>
<dbReference type="PANTHER" id="PTHR47943">
    <property type="entry name" value="CYTOCHROME P450 93A3-LIKE"/>
    <property type="match status" value="1"/>
</dbReference>
<dbReference type="AlphaFoldDB" id="A0AAD8HRM5"/>
<dbReference type="InterPro" id="IPR036396">
    <property type="entry name" value="Cyt_P450_sf"/>
</dbReference>
<dbReference type="SUPFAM" id="SSF48264">
    <property type="entry name" value="Cytochrome P450"/>
    <property type="match status" value="1"/>
</dbReference>
<dbReference type="GO" id="GO:0009805">
    <property type="term" value="P:coumarin biosynthetic process"/>
    <property type="evidence" value="ECO:0007669"/>
    <property type="project" value="UniProtKB-ARBA"/>
</dbReference>
<keyword evidence="6 13" id="KW-0479">Metal-binding</keyword>
<keyword evidence="15" id="KW-0812">Transmembrane</keyword>
<name>A0AAD8HRM5_9APIA</name>
<evidence type="ECO:0000313" key="16">
    <source>
        <dbReference type="EMBL" id="KAK1372095.1"/>
    </source>
</evidence>
<dbReference type="EMBL" id="JAUIZM010000008">
    <property type="protein sequence ID" value="KAK1372095.1"/>
    <property type="molecule type" value="Genomic_DNA"/>
</dbReference>
<evidence type="ECO:0000256" key="15">
    <source>
        <dbReference type="SAM" id="Phobius"/>
    </source>
</evidence>
<evidence type="ECO:0000256" key="5">
    <source>
        <dbReference type="ARBA" id="ARBA00022617"/>
    </source>
</evidence>
<evidence type="ECO:0000256" key="9">
    <source>
        <dbReference type="ARBA" id="ARBA00023002"/>
    </source>
</evidence>
<dbReference type="FunFam" id="1.10.630.10:FF:000011">
    <property type="entry name" value="Cytochrome P450 83B1"/>
    <property type="match status" value="1"/>
</dbReference>
<evidence type="ECO:0000313" key="17">
    <source>
        <dbReference type="Proteomes" id="UP001237642"/>
    </source>
</evidence>
<keyword evidence="12 15" id="KW-0472">Membrane</keyword>
<dbReference type="PRINTS" id="PR00463">
    <property type="entry name" value="EP450I"/>
</dbReference>
<keyword evidence="17" id="KW-1185">Reference proteome</keyword>
<comment type="cofactor">
    <cofactor evidence="1 13">
        <name>heme</name>
        <dbReference type="ChEBI" id="CHEBI:30413"/>
    </cofactor>
</comment>
<keyword evidence="9 14" id="KW-0560">Oxidoreductase</keyword>
<keyword evidence="15" id="KW-1133">Transmembrane helix</keyword>
<dbReference type="InterPro" id="IPR017972">
    <property type="entry name" value="Cyt_P450_CS"/>
</dbReference>
<dbReference type="Pfam" id="PF00067">
    <property type="entry name" value="p450"/>
    <property type="match status" value="1"/>
</dbReference>
<dbReference type="Proteomes" id="UP001237642">
    <property type="component" value="Unassembled WGS sequence"/>
</dbReference>
<feature type="transmembrane region" description="Helical" evidence="15">
    <location>
        <begin position="6"/>
        <end position="23"/>
    </location>
</feature>
<protein>
    <submittedName>
        <fullName evidence="16">Ferulate-5-hydroxylase</fullName>
    </submittedName>
</protein>
<evidence type="ECO:0000256" key="13">
    <source>
        <dbReference type="PIRSR" id="PIRSR602401-1"/>
    </source>
</evidence>
<keyword evidence="8" id="KW-0492">Microsome</keyword>
<dbReference type="GO" id="GO:0005506">
    <property type="term" value="F:iron ion binding"/>
    <property type="evidence" value="ECO:0007669"/>
    <property type="project" value="InterPro"/>
</dbReference>